<name>A0A7I7QUX4_9MYCO</name>
<dbReference type="InterPro" id="IPR011991">
    <property type="entry name" value="ArsR-like_HTH"/>
</dbReference>
<protein>
    <recommendedName>
        <fullName evidence="4">HTH marR-type domain-containing protein</fullName>
    </recommendedName>
</protein>
<dbReference type="Gene3D" id="1.10.10.10">
    <property type="entry name" value="Winged helix-like DNA-binding domain superfamily/Winged helix DNA-binding domain"/>
    <property type="match status" value="1"/>
</dbReference>
<accession>A0A7I7QUX4</accession>
<evidence type="ECO:0000256" key="3">
    <source>
        <dbReference type="ARBA" id="ARBA00023163"/>
    </source>
</evidence>
<dbReference type="SUPFAM" id="SSF46785">
    <property type="entry name" value="Winged helix' DNA-binding domain"/>
    <property type="match status" value="1"/>
</dbReference>
<dbReference type="PROSITE" id="PS01117">
    <property type="entry name" value="HTH_MARR_1"/>
    <property type="match status" value="1"/>
</dbReference>
<dbReference type="AlphaFoldDB" id="A0A7I7QUX4"/>
<dbReference type="PROSITE" id="PS50995">
    <property type="entry name" value="HTH_MARR_2"/>
    <property type="match status" value="1"/>
</dbReference>
<keyword evidence="3" id="KW-0804">Transcription</keyword>
<gene>
    <name evidence="5" type="ORF">MSEDJ_37920</name>
</gene>
<keyword evidence="1" id="KW-0805">Transcription regulation</keyword>
<reference evidence="5 6" key="1">
    <citation type="journal article" date="2019" name="Emerg. Microbes Infect.">
        <title>Comprehensive subspecies identification of 175 nontuberculous mycobacteria species based on 7547 genomic profiles.</title>
        <authorList>
            <person name="Matsumoto Y."/>
            <person name="Kinjo T."/>
            <person name="Motooka D."/>
            <person name="Nabeya D."/>
            <person name="Jung N."/>
            <person name="Uechi K."/>
            <person name="Horii T."/>
            <person name="Iida T."/>
            <person name="Fujita J."/>
            <person name="Nakamura S."/>
        </authorList>
    </citation>
    <scope>NUCLEOTIDE SEQUENCE [LARGE SCALE GENOMIC DNA]</scope>
    <source>
        <strain evidence="5 6">JCM 17899</strain>
    </source>
</reference>
<dbReference type="PRINTS" id="PR00598">
    <property type="entry name" value="HTHMARR"/>
</dbReference>
<dbReference type="PANTHER" id="PTHR39515">
    <property type="entry name" value="CONSERVED PROTEIN"/>
    <property type="match status" value="1"/>
</dbReference>
<dbReference type="InterPro" id="IPR036390">
    <property type="entry name" value="WH_DNA-bd_sf"/>
</dbReference>
<feature type="domain" description="HTH marR-type" evidence="4">
    <location>
        <begin position="1"/>
        <end position="141"/>
    </location>
</feature>
<dbReference type="RefSeq" id="WP_246230709.1">
    <property type="nucleotide sequence ID" value="NZ_AP022588.1"/>
</dbReference>
<dbReference type="InterPro" id="IPR000835">
    <property type="entry name" value="HTH_MarR-typ"/>
</dbReference>
<dbReference type="KEGG" id="msei:MSEDJ_37920"/>
<evidence type="ECO:0000313" key="5">
    <source>
        <dbReference type="EMBL" id="BBY29696.1"/>
    </source>
</evidence>
<evidence type="ECO:0000256" key="1">
    <source>
        <dbReference type="ARBA" id="ARBA00023015"/>
    </source>
</evidence>
<dbReference type="SMART" id="SM00347">
    <property type="entry name" value="HTH_MARR"/>
    <property type="match status" value="1"/>
</dbReference>
<organism evidence="5 6">
    <name type="scientific">Mycolicibacterium sediminis</name>
    <dbReference type="NCBI Taxonomy" id="1286180"/>
    <lineage>
        <taxon>Bacteria</taxon>
        <taxon>Bacillati</taxon>
        <taxon>Actinomycetota</taxon>
        <taxon>Actinomycetes</taxon>
        <taxon>Mycobacteriales</taxon>
        <taxon>Mycobacteriaceae</taxon>
        <taxon>Mycolicibacterium</taxon>
    </lineage>
</organism>
<keyword evidence="6" id="KW-1185">Reference proteome</keyword>
<dbReference type="InterPro" id="IPR052526">
    <property type="entry name" value="HTH-type_Bedaq_tolerance"/>
</dbReference>
<dbReference type="GO" id="GO:0003677">
    <property type="term" value="F:DNA binding"/>
    <property type="evidence" value="ECO:0007669"/>
    <property type="project" value="UniProtKB-KW"/>
</dbReference>
<dbReference type="Proteomes" id="UP000467193">
    <property type="component" value="Chromosome"/>
</dbReference>
<evidence type="ECO:0000256" key="2">
    <source>
        <dbReference type="ARBA" id="ARBA00023125"/>
    </source>
</evidence>
<dbReference type="InterPro" id="IPR023187">
    <property type="entry name" value="Tscrpt_reg_MarR-type_CS"/>
</dbReference>
<dbReference type="EMBL" id="AP022588">
    <property type="protein sequence ID" value="BBY29696.1"/>
    <property type="molecule type" value="Genomic_DNA"/>
</dbReference>
<dbReference type="Pfam" id="PF12802">
    <property type="entry name" value="MarR_2"/>
    <property type="match status" value="1"/>
</dbReference>
<sequence length="148" mass="16234">MTRLGATLAAAFAEVLQRSTRSRMYGLLTHDLDAAIDAATYPVISALDRVGSRSAAELAADVGLDRSVVSRHADRLEVAGLLRREPDPRDGRTTLLTLTERGAQQVGVMRERLDDAFDDYLATLPRDEARAFVDGFVRFVRDGPFGSR</sequence>
<evidence type="ECO:0000313" key="6">
    <source>
        <dbReference type="Proteomes" id="UP000467193"/>
    </source>
</evidence>
<dbReference type="CDD" id="cd00090">
    <property type="entry name" value="HTH_ARSR"/>
    <property type="match status" value="1"/>
</dbReference>
<proteinExistence type="predicted"/>
<dbReference type="InterPro" id="IPR036388">
    <property type="entry name" value="WH-like_DNA-bd_sf"/>
</dbReference>
<dbReference type="GO" id="GO:0003700">
    <property type="term" value="F:DNA-binding transcription factor activity"/>
    <property type="evidence" value="ECO:0007669"/>
    <property type="project" value="InterPro"/>
</dbReference>
<keyword evidence="2" id="KW-0238">DNA-binding</keyword>
<dbReference type="PANTHER" id="PTHR39515:SF2">
    <property type="entry name" value="HTH-TYPE TRANSCRIPTIONAL REGULATOR RV0880"/>
    <property type="match status" value="1"/>
</dbReference>
<evidence type="ECO:0000259" key="4">
    <source>
        <dbReference type="PROSITE" id="PS50995"/>
    </source>
</evidence>